<dbReference type="PROSITE" id="PS51294">
    <property type="entry name" value="HTH_MYB"/>
    <property type="match status" value="1"/>
</dbReference>
<evidence type="ECO:0000259" key="1">
    <source>
        <dbReference type="PROSITE" id="PS50090"/>
    </source>
</evidence>
<organism evidence="3">
    <name type="scientific">Hexamita inflata</name>
    <dbReference type="NCBI Taxonomy" id="28002"/>
    <lineage>
        <taxon>Eukaryota</taxon>
        <taxon>Metamonada</taxon>
        <taxon>Diplomonadida</taxon>
        <taxon>Hexamitidae</taxon>
        <taxon>Hexamitinae</taxon>
        <taxon>Hexamita</taxon>
    </lineage>
</organism>
<dbReference type="InterPro" id="IPR001005">
    <property type="entry name" value="SANT/Myb"/>
</dbReference>
<dbReference type="Gene3D" id="1.10.10.60">
    <property type="entry name" value="Homeodomain-like"/>
    <property type="match status" value="1"/>
</dbReference>
<dbReference type="Proteomes" id="UP001642409">
    <property type="component" value="Unassembled WGS sequence"/>
</dbReference>
<evidence type="ECO:0000313" key="3">
    <source>
        <dbReference type="EMBL" id="CAI9958583.1"/>
    </source>
</evidence>
<dbReference type="EMBL" id="CATOUU010000906">
    <property type="protein sequence ID" value="CAI9958583.1"/>
    <property type="molecule type" value="Genomic_DNA"/>
</dbReference>
<comment type="caution">
    <text evidence="3">The sequence shown here is derived from an EMBL/GenBank/DDBJ whole genome shotgun (WGS) entry which is preliminary data.</text>
</comment>
<reference evidence="3" key="1">
    <citation type="submission" date="2023-06" db="EMBL/GenBank/DDBJ databases">
        <authorList>
            <person name="Kurt Z."/>
        </authorList>
    </citation>
    <scope>NUCLEOTIDE SEQUENCE</scope>
</reference>
<dbReference type="Pfam" id="PF00249">
    <property type="entry name" value="Myb_DNA-binding"/>
    <property type="match status" value="1"/>
</dbReference>
<dbReference type="PROSITE" id="PS50090">
    <property type="entry name" value="MYB_LIKE"/>
    <property type="match status" value="1"/>
</dbReference>
<dbReference type="SMART" id="SM00717">
    <property type="entry name" value="SANT"/>
    <property type="match status" value="2"/>
</dbReference>
<feature type="domain" description="Myb-like" evidence="1">
    <location>
        <begin position="6"/>
        <end position="52"/>
    </location>
</feature>
<evidence type="ECO:0000313" key="4">
    <source>
        <dbReference type="EMBL" id="CAL6010489.1"/>
    </source>
</evidence>
<keyword evidence="3" id="KW-0238">DNA-binding</keyword>
<dbReference type="EMBL" id="CAXDID020000061">
    <property type="protein sequence ID" value="CAL6010489.1"/>
    <property type="molecule type" value="Genomic_DNA"/>
</dbReference>
<dbReference type="CDD" id="cd00167">
    <property type="entry name" value="SANT"/>
    <property type="match status" value="1"/>
</dbReference>
<name>A0AA86QHW2_9EUKA</name>
<protein>
    <submittedName>
        <fullName evidence="3">Myb-like DNA-binding domain-containing protein</fullName>
    </submittedName>
    <submittedName>
        <fullName evidence="4">Myb-like_DNA-binding domain-containing protein</fullName>
    </submittedName>
</protein>
<reference evidence="4 5" key="2">
    <citation type="submission" date="2024-07" db="EMBL/GenBank/DDBJ databases">
        <authorList>
            <person name="Akdeniz Z."/>
        </authorList>
    </citation>
    <scope>NUCLEOTIDE SEQUENCE [LARGE SCALE GENOMIC DNA]</scope>
</reference>
<proteinExistence type="predicted"/>
<evidence type="ECO:0000259" key="2">
    <source>
        <dbReference type="PROSITE" id="PS51294"/>
    </source>
</evidence>
<gene>
    <name evidence="4" type="ORF">HINF_LOCUS22112</name>
    <name evidence="3" type="ORF">HINF_LOCUS46228</name>
</gene>
<feature type="domain" description="HTH myb-type" evidence="2">
    <location>
        <begin position="1"/>
        <end position="56"/>
    </location>
</feature>
<dbReference type="InterPro" id="IPR009057">
    <property type="entry name" value="Homeodomain-like_sf"/>
</dbReference>
<dbReference type="GO" id="GO:0003677">
    <property type="term" value="F:DNA binding"/>
    <property type="evidence" value="ECO:0007669"/>
    <property type="project" value="UniProtKB-KW"/>
</dbReference>
<dbReference type="SUPFAM" id="SSF46689">
    <property type="entry name" value="Homeodomain-like"/>
    <property type="match status" value="2"/>
</dbReference>
<evidence type="ECO:0000313" key="5">
    <source>
        <dbReference type="Proteomes" id="UP001642409"/>
    </source>
</evidence>
<accession>A0AA86QHW2</accession>
<sequence length="186" mass="21872">MGVVQKWSEIDKQQLVKLVNEHTKDSRTNWITVAQQMNRSPKQCKSYYNTIIQQGASKKCNVQWTFQNLNQLLSCVQIYDKKWTLIHKLQFPHLSPEQLRQKYNKFIQLKTKRLDLIKTLKQGNISSELLCQVQSLYEHYNNLKIQLDNCSDLDLLYKKALVTANDDLQLEELVKFLASVLKTRGE</sequence>
<dbReference type="InterPro" id="IPR017930">
    <property type="entry name" value="Myb_dom"/>
</dbReference>
<dbReference type="AlphaFoldDB" id="A0AA86QHW2"/>
<keyword evidence="5" id="KW-1185">Reference proteome</keyword>